<dbReference type="PANTHER" id="PTHR45527:SF1">
    <property type="entry name" value="FATTY ACID SYNTHASE"/>
    <property type="match status" value="1"/>
</dbReference>
<dbReference type="GO" id="GO:0044550">
    <property type="term" value="P:secondary metabolite biosynthetic process"/>
    <property type="evidence" value="ECO:0007669"/>
    <property type="project" value="TreeGrafter"/>
</dbReference>
<dbReference type="Proteomes" id="UP001151582">
    <property type="component" value="Unassembled WGS sequence"/>
</dbReference>
<reference evidence="2" key="1">
    <citation type="submission" date="2022-07" db="EMBL/GenBank/DDBJ databases">
        <title>Phylogenomic reconstructions and comparative analyses of Kickxellomycotina fungi.</title>
        <authorList>
            <person name="Reynolds N.K."/>
            <person name="Stajich J.E."/>
            <person name="Barry K."/>
            <person name="Grigoriev I.V."/>
            <person name="Crous P."/>
            <person name="Smith M.E."/>
        </authorList>
    </citation>
    <scope>NUCLEOTIDE SEQUENCE</scope>
    <source>
        <strain evidence="2">RSA 567</strain>
    </source>
</reference>
<gene>
    <name evidence="2" type="ORF">H4R34_006026</name>
</gene>
<sequence>MAFHIDGPLDVDRYRQCWQQVSQRHSILRTKFITTDLVLDHSALQVILPSVDTTWSYTAQDHSLDDGFAEQYFVRDRQNGFAFDGSPLMRLALFKVSDTEHQLFWTFHHALLDAWSTHIVLDEVMALYHEQPLQPAVQYHTYLAHLARQPAKATQSFWQEFLHNVQPTPDLQLPRVHATSPLPTTPKHHVHQKVLNRTLTEVHAFCRNMGITTNNLLRGLWALALGRYLGDAKEVTFGVMVSGRNVPVDGIDDMVGVCINTVPFRVKLDSQQPLQGWLWDIHCQSGDIMAYEHASLVDIQKWANIAADTSLFQSLLIYDKYRNDLTTTTEKRIQCHHVGGVNFTEYPMVVSFEDANDQLRMALTYEAKLYDI</sequence>
<organism evidence="2 3">
    <name type="scientific">Dimargaris verticillata</name>
    <dbReference type="NCBI Taxonomy" id="2761393"/>
    <lineage>
        <taxon>Eukaryota</taxon>
        <taxon>Fungi</taxon>
        <taxon>Fungi incertae sedis</taxon>
        <taxon>Zoopagomycota</taxon>
        <taxon>Kickxellomycotina</taxon>
        <taxon>Dimargaritomycetes</taxon>
        <taxon>Dimargaritales</taxon>
        <taxon>Dimargaritaceae</taxon>
        <taxon>Dimargaris</taxon>
    </lineage>
</organism>
<keyword evidence="3" id="KW-1185">Reference proteome</keyword>
<protein>
    <recommendedName>
        <fullName evidence="1">Condensation domain-containing protein</fullName>
    </recommendedName>
</protein>
<dbReference type="Pfam" id="PF00668">
    <property type="entry name" value="Condensation"/>
    <property type="match status" value="1"/>
</dbReference>
<evidence type="ECO:0000313" key="2">
    <source>
        <dbReference type="EMBL" id="KAJ1970551.1"/>
    </source>
</evidence>
<dbReference type="Gene3D" id="3.30.559.10">
    <property type="entry name" value="Chloramphenicol acetyltransferase-like domain"/>
    <property type="match status" value="1"/>
</dbReference>
<dbReference type="EMBL" id="JANBQB010001724">
    <property type="protein sequence ID" value="KAJ1970551.1"/>
    <property type="molecule type" value="Genomic_DNA"/>
</dbReference>
<accession>A0A9W8AVU4</accession>
<feature type="domain" description="Condensation" evidence="1">
    <location>
        <begin position="2"/>
        <end position="371"/>
    </location>
</feature>
<proteinExistence type="predicted"/>
<dbReference type="GO" id="GO:0005737">
    <property type="term" value="C:cytoplasm"/>
    <property type="evidence" value="ECO:0007669"/>
    <property type="project" value="TreeGrafter"/>
</dbReference>
<dbReference type="InterPro" id="IPR023213">
    <property type="entry name" value="CAT-like_dom_sf"/>
</dbReference>
<dbReference type="AlphaFoldDB" id="A0A9W8AVU4"/>
<comment type="caution">
    <text evidence="2">The sequence shown here is derived from an EMBL/GenBank/DDBJ whole genome shotgun (WGS) entry which is preliminary data.</text>
</comment>
<dbReference type="InterPro" id="IPR001242">
    <property type="entry name" value="Condensation_dom"/>
</dbReference>
<dbReference type="Gene3D" id="3.30.559.30">
    <property type="entry name" value="Nonribosomal peptide synthetase, condensation domain"/>
    <property type="match status" value="1"/>
</dbReference>
<dbReference type="GO" id="GO:0043041">
    <property type="term" value="P:amino acid activation for nonribosomal peptide biosynthetic process"/>
    <property type="evidence" value="ECO:0007669"/>
    <property type="project" value="TreeGrafter"/>
</dbReference>
<dbReference type="GO" id="GO:0031177">
    <property type="term" value="F:phosphopantetheine binding"/>
    <property type="evidence" value="ECO:0007669"/>
    <property type="project" value="TreeGrafter"/>
</dbReference>
<dbReference type="PANTHER" id="PTHR45527">
    <property type="entry name" value="NONRIBOSOMAL PEPTIDE SYNTHETASE"/>
    <property type="match status" value="1"/>
</dbReference>
<dbReference type="GO" id="GO:0003824">
    <property type="term" value="F:catalytic activity"/>
    <property type="evidence" value="ECO:0007669"/>
    <property type="project" value="InterPro"/>
</dbReference>
<evidence type="ECO:0000259" key="1">
    <source>
        <dbReference type="Pfam" id="PF00668"/>
    </source>
</evidence>
<name>A0A9W8AVU4_9FUNG</name>
<feature type="non-terminal residue" evidence="2">
    <location>
        <position position="372"/>
    </location>
</feature>
<dbReference type="SUPFAM" id="SSF52777">
    <property type="entry name" value="CoA-dependent acyltransferases"/>
    <property type="match status" value="2"/>
</dbReference>
<evidence type="ECO:0000313" key="3">
    <source>
        <dbReference type="Proteomes" id="UP001151582"/>
    </source>
</evidence>
<dbReference type="OrthoDB" id="416786at2759"/>